<protein>
    <submittedName>
        <fullName evidence="9">Glycosyltransferase</fullName>
    </submittedName>
</protein>
<evidence type="ECO:0000256" key="1">
    <source>
        <dbReference type="ARBA" id="ARBA00004141"/>
    </source>
</evidence>
<dbReference type="PANTHER" id="PTHR48090:SF1">
    <property type="entry name" value="PROPHAGE BACTOPRENOL GLUCOSYL TRANSFERASE HOMOLOG"/>
    <property type="match status" value="1"/>
</dbReference>
<evidence type="ECO:0000256" key="7">
    <source>
        <dbReference type="SAM" id="Phobius"/>
    </source>
</evidence>
<organism evidence="9 10">
    <name type="scientific">Polaribacter butkevichii</name>
    <dbReference type="NCBI Taxonomy" id="218490"/>
    <lineage>
        <taxon>Bacteria</taxon>
        <taxon>Pseudomonadati</taxon>
        <taxon>Bacteroidota</taxon>
        <taxon>Flavobacteriia</taxon>
        <taxon>Flavobacteriales</taxon>
        <taxon>Flavobacteriaceae</taxon>
    </lineage>
</organism>
<dbReference type="InterPro" id="IPR001173">
    <property type="entry name" value="Glyco_trans_2-like"/>
</dbReference>
<keyword evidence="5 7" id="KW-1133">Transmembrane helix</keyword>
<evidence type="ECO:0000256" key="4">
    <source>
        <dbReference type="ARBA" id="ARBA00022692"/>
    </source>
</evidence>
<sequence>MKKEIEISVVIPLYRCSKTIEELCLRLKKVFFKLDISYEIILINDASPENDWEVASKLSEGNNEIKSINLSRNFGQHPAIFCGLEFSKGNWVVVMDGDLQDVPEEIEKLYNKALEGFPIVLGAREERKDTFTKKLGSLVFYKILNFFTGSNLSHQVGNFGVYRKDVILSVLSLGDAIKFLPTMINWVGYQKIIVPVKHAKRLAGTSSYSFGKLLSLAFDNIVSFSNKPLKIFVKFGFLLVFISVLMIVYNLYLHLSNHIVVQGYSSIIISIWFLSGCLISIMGVIGVYLGKVFDKVKARPFYIIDQKKNL</sequence>
<dbReference type="Gene3D" id="3.90.550.10">
    <property type="entry name" value="Spore Coat Polysaccharide Biosynthesis Protein SpsA, Chain A"/>
    <property type="match status" value="1"/>
</dbReference>
<dbReference type="GO" id="GO:0016757">
    <property type="term" value="F:glycosyltransferase activity"/>
    <property type="evidence" value="ECO:0007669"/>
    <property type="project" value="UniProtKB-KW"/>
</dbReference>
<feature type="transmembrane region" description="Helical" evidence="7">
    <location>
        <begin position="231"/>
        <end position="252"/>
    </location>
</feature>
<keyword evidence="4 7" id="KW-0812">Transmembrane</keyword>
<comment type="caution">
    <text evidence="9">The sequence shown here is derived from an EMBL/GenBank/DDBJ whole genome shotgun (WGS) entry which is preliminary data.</text>
</comment>
<evidence type="ECO:0000313" key="9">
    <source>
        <dbReference type="EMBL" id="PQJ73334.1"/>
    </source>
</evidence>
<dbReference type="SUPFAM" id="SSF53448">
    <property type="entry name" value="Nucleotide-diphospho-sugar transferases"/>
    <property type="match status" value="1"/>
</dbReference>
<evidence type="ECO:0000259" key="8">
    <source>
        <dbReference type="Pfam" id="PF00535"/>
    </source>
</evidence>
<keyword evidence="6 7" id="KW-0472">Membrane</keyword>
<evidence type="ECO:0000313" key="10">
    <source>
        <dbReference type="Proteomes" id="UP000247345"/>
    </source>
</evidence>
<dbReference type="Proteomes" id="UP000247345">
    <property type="component" value="Unassembled WGS sequence"/>
</dbReference>
<dbReference type="InterPro" id="IPR029044">
    <property type="entry name" value="Nucleotide-diphossugar_trans"/>
</dbReference>
<dbReference type="AlphaFoldDB" id="A0A2P6CEJ9"/>
<evidence type="ECO:0000256" key="6">
    <source>
        <dbReference type="ARBA" id="ARBA00023136"/>
    </source>
</evidence>
<evidence type="ECO:0000256" key="5">
    <source>
        <dbReference type="ARBA" id="ARBA00022989"/>
    </source>
</evidence>
<reference evidence="9 10" key="1">
    <citation type="submission" date="2016-12" db="EMBL/GenBank/DDBJ databases">
        <title>Trade-off between light-utilization and light-protection in marine flavobacteria.</title>
        <authorList>
            <person name="Kumagai Y."/>
            <person name="Yoshizawa S."/>
            <person name="Kogure K."/>
            <person name="Iwasaki W."/>
        </authorList>
    </citation>
    <scope>NUCLEOTIDE SEQUENCE [LARGE SCALE GENOMIC DNA]</scope>
    <source>
        <strain evidence="9 10">KCTC 12100</strain>
    </source>
</reference>
<comment type="subcellular location">
    <subcellularLocation>
        <location evidence="1">Membrane</location>
        <topology evidence="1">Multi-pass membrane protein</topology>
    </subcellularLocation>
</comment>
<dbReference type="OrthoDB" id="9807778at2"/>
<evidence type="ECO:0000256" key="3">
    <source>
        <dbReference type="ARBA" id="ARBA00022679"/>
    </source>
</evidence>
<name>A0A2P6CEJ9_9FLAO</name>
<feature type="domain" description="Glycosyltransferase 2-like" evidence="8">
    <location>
        <begin position="8"/>
        <end position="167"/>
    </location>
</feature>
<dbReference type="EMBL" id="MSCK01000001">
    <property type="protein sequence ID" value="PQJ73334.1"/>
    <property type="molecule type" value="Genomic_DNA"/>
</dbReference>
<gene>
    <name evidence="9" type="ORF">BTO14_08695</name>
</gene>
<dbReference type="GO" id="GO:0005886">
    <property type="term" value="C:plasma membrane"/>
    <property type="evidence" value="ECO:0007669"/>
    <property type="project" value="TreeGrafter"/>
</dbReference>
<dbReference type="Pfam" id="PF00535">
    <property type="entry name" value="Glycos_transf_2"/>
    <property type="match status" value="1"/>
</dbReference>
<dbReference type="CDD" id="cd04187">
    <property type="entry name" value="DPM1_like_bac"/>
    <property type="match status" value="1"/>
</dbReference>
<keyword evidence="10" id="KW-1185">Reference proteome</keyword>
<keyword evidence="2" id="KW-0328">Glycosyltransferase</keyword>
<keyword evidence="3 9" id="KW-0808">Transferase</keyword>
<dbReference type="PANTHER" id="PTHR48090">
    <property type="entry name" value="UNDECAPRENYL-PHOSPHATE 4-DEOXY-4-FORMAMIDO-L-ARABINOSE TRANSFERASE-RELATED"/>
    <property type="match status" value="1"/>
</dbReference>
<dbReference type="RefSeq" id="WP_105049000.1">
    <property type="nucleotide sequence ID" value="NZ_CP150661.1"/>
</dbReference>
<dbReference type="InterPro" id="IPR050256">
    <property type="entry name" value="Glycosyltransferase_2"/>
</dbReference>
<proteinExistence type="predicted"/>
<accession>A0A2P6CEJ9</accession>
<evidence type="ECO:0000256" key="2">
    <source>
        <dbReference type="ARBA" id="ARBA00022676"/>
    </source>
</evidence>
<feature type="transmembrane region" description="Helical" evidence="7">
    <location>
        <begin position="264"/>
        <end position="289"/>
    </location>
</feature>